<keyword evidence="2" id="KW-1185">Reference proteome</keyword>
<gene>
    <name evidence="1" type="ORF">Fot_09477</name>
</gene>
<dbReference type="EMBL" id="JBFOLJ010000003">
    <property type="protein sequence ID" value="KAL2547947.1"/>
    <property type="molecule type" value="Genomic_DNA"/>
</dbReference>
<sequence length="133" mass="14957">MVSPSSSTIRAFGSLLFRFSNGVSLKPPNSFTLHRTCILYRKLQFLIGELNASYLGYCGICGFRINLQLLVLIMLIFLPPMNSLSKKSIAQKEHGLLPSGNTLLELLESVNPLQSFLSPRKSFERKCPLYFVQ</sequence>
<proteinExistence type="predicted"/>
<reference evidence="2" key="1">
    <citation type="submission" date="2024-07" db="EMBL/GenBank/DDBJ databases">
        <title>Two chromosome-level genome assemblies of Korean endemic species Abeliophyllum distichum and Forsythia ovata (Oleaceae).</title>
        <authorList>
            <person name="Jang H."/>
        </authorList>
    </citation>
    <scope>NUCLEOTIDE SEQUENCE [LARGE SCALE GENOMIC DNA]</scope>
</reference>
<organism evidence="1 2">
    <name type="scientific">Forsythia ovata</name>
    <dbReference type="NCBI Taxonomy" id="205694"/>
    <lineage>
        <taxon>Eukaryota</taxon>
        <taxon>Viridiplantae</taxon>
        <taxon>Streptophyta</taxon>
        <taxon>Embryophyta</taxon>
        <taxon>Tracheophyta</taxon>
        <taxon>Spermatophyta</taxon>
        <taxon>Magnoliopsida</taxon>
        <taxon>eudicotyledons</taxon>
        <taxon>Gunneridae</taxon>
        <taxon>Pentapetalae</taxon>
        <taxon>asterids</taxon>
        <taxon>lamiids</taxon>
        <taxon>Lamiales</taxon>
        <taxon>Oleaceae</taxon>
        <taxon>Forsythieae</taxon>
        <taxon>Forsythia</taxon>
    </lineage>
</organism>
<dbReference type="AlphaFoldDB" id="A0ABD1WE46"/>
<evidence type="ECO:0000313" key="1">
    <source>
        <dbReference type="EMBL" id="KAL2547947.1"/>
    </source>
</evidence>
<accession>A0ABD1WE46</accession>
<dbReference type="Proteomes" id="UP001604277">
    <property type="component" value="Unassembled WGS sequence"/>
</dbReference>
<protein>
    <submittedName>
        <fullName evidence="1">Uncharacterized protein</fullName>
    </submittedName>
</protein>
<name>A0ABD1WE46_9LAMI</name>
<evidence type="ECO:0000313" key="2">
    <source>
        <dbReference type="Proteomes" id="UP001604277"/>
    </source>
</evidence>
<comment type="caution">
    <text evidence="1">The sequence shown here is derived from an EMBL/GenBank/DDBJ whole genome shotgun (WGS) entry which is preliminary data.</text>
</comment>